<dbReference type="InterPro" id="IPR013785">
    <property type="entry name" value="Aldolase_TIM"/>
</dbReference>
<dbReference type="GO" id="GO:0009423">
    <property type="term" value="P:chorismate biosynthetic process"/>
    <property type="evidence" value="ECO:0007669"/>
    <property type="project" value="UniProtKB-UniRule"/>
</dbReference>
<dbReference type="CDD" id="cd00502">
    <property type="entry name" value="DHQase_I"/>
    <property type="match status" value="1"/>
</dbReference>
<evidence type="ECO:0000313" key="6">
    <source>
        <dbReference type="EMBL" id="CDQ39082.1"/>
    </source>
</evidence>
<feature type="binding site" evidence="5">
    <location>
        <position position="82"/>
    </location>
    <ligand>
        <name>3-dehydroquinate</name>
        <dbReference type="ChEBI" id="CHEBI:32364"/>
    </ligand>
</feature>
<dbReference type="GO" id="GO:0003855">
    <property type="term" value="F:3-dehydroquinate dehydratase activity"/>
    <property type="evidence" value="ECO:0007669"/>
    <property type="project" value="UniProtKB-UniRule"/>
</dbReference>
<dbReference type="RefSeq" id="WP_021289047.1">
    <property type="nucleotide sequence ID" value="NZ_BNER01000003.1"/>
</dbReference>
<evidence type="ECO:0000256" key="3">
    <source>
        <dbReference type="ARBA" id="ARBA00023239"/>
    </source>
</evidence>
<gene>
    <name evidence="5 6" type="primary">aroD</name>
    <name evidence="6" type="ORF">BN990_01365</name>
</gene>
<dbReference type="OrthoDB" id="9813659at2"/>
<dbReference type="EC" id="4.2.1.10" evidence="5"/>
<evidence type="ECO:0000256" key="5">
    <source>
        <dbReference type="HAMAP-Rule" id="MF_00214"/>
    </source>
</evidence>
<keyword evidence="4 5" id="KW-0704">Schiff base</keyword>
<dbReference type="InterPro" id="IPR018508">
    <property type="entry name" value="3-dehydroquinate_DH_AS"/>
</dbReference>
<keyword evidence="3 5" id="KW-0456">Lyase</keyword>
<feature type="binding site" evidence="5">
    <location>
        <position position="236"/>
    </location>
    <ligand>
        <name>3-dehydroquinate</name>
        <dbReference type="ChEBI" id="CHEBI:32364"/>
    </ligand>
</feature>
<comment type="caution">
    <text evidence="6">The sequence shown here is derived from an EMBL/GenBank/DDBJ whole genome shotgun (WGS) entry which is preliminary data.</text>
</comment>
<comment type="subunit">
    <text evidence="5">Homodimer.</text>
</comment>
<dbReference type="GO" id="GO:0009073">
    <property type="term" value="P:aromatic amino acid family biosynthetic process"/>
    <property type="evidence" value="ECO:0007669"/>
    <property type="project" value="UniProtKB-KW"/>
</dbReference>
<dbReference type="UniPathway" id="UPA00053">
    <property type="reaction ID" value="UER00086"/>
</dbReference>
<organism evidence="6 7">
    <name type="scientific">Virgibacillus massiliensis</name>
    <dbReference type="NCBI Taxonomy" id="1462526"/>
    <lineage>
        <taxon>Bacteria</taxon>
        <taxon>Bacillati</taxon>
        <taxon>Bacillota</taxon>
        <taxon>Bacilli</taxon>
        <taxon>Bacillales</taxon>
        <taxon>Bacillaceae</taxon>
        <taxon>Virgibacillus</taxon>
    </lineage>
</organism>
<feature type="active site" description="Proton donor/acceptor" evidence="5">
    <location>
        <position position="143"/>
    </location>
</feature>
<dbReference type="HAMAP" id="MF_00214">
    <property type="entry name" value="AroD"/>
    <property type="match status" value="1"/>
</dbReference>
<dbReference type="PANTHER" id="PTHR43699">
    <property type="entry name" value="3-DEHYDROQUINATE DEHYDRATASE"/>
    <property type="match status" value="1"/>
</dbReference>
<comment type="similarity">
    <text evidence="5">Belongs to the type-I 3-dehydroquinase family.</text>
</comment>
<feature type="binding site" evidence="5">
    <location>
        <position position="213"/>
    </location>
    <ligand>
        <name>3-dehydroquinate</name>
        <dbReference type="ChEBI" id="CHEBI:32364"/>
    </ligand>
</feature>
<keyword evidence="7" id="KW-1185">Reference proteome</keyword>
<comment type="function">
    <text evidence="5">Involved in the third step of the chorismate pathway, which leads to the biosynthesis of aromatic amino acids. Catalyzes the cis-dehydration of 3-dehydroquinate (DHQ) and introduces the first double bond of the aromatic ring to yield 3-dehydroshikimate.</text>
</comment>
<proteinExistence type="inferred from homology"/>
<keyword evidence="2 5" id="KW-0057">Aromatic amino acid biosynthesis</keyword>
<dbReference type="Pfam" id="PF01487">
    <property type="entry name" value="DHquinase_I"/>
    <property type="match status" value="1"/>
</dbReference>
<sequence length="255" mass="28197">MNIVSVKNVQIGTGIPKVIIPLMAATAHELKIEIQEVKKENPDMVEWRADALIEGDKLETVIHVLSEIKEALGEIPLLFTFRSYKEGGQKETSSSYYMNLLTAVIESKYPDLVDIELFIGSSIVKRLVKKAKEQQIMVIMSNHDFQATPANEEMINRLVTMQEAGADILKIAVMPTCIMDVLRLLAVAETMKTTYAKQPFITIAMGQMGLLSRIAGEMVGSAATFGSGKQASAPGQIEAEELKYLLGRLHYHSKN</sequence>
<protein>
    <recommendedName>
        <fullName evidence="5">3-dehydroquinate dehydratase</fullName>
        <shortName evidence="5">3-dehydroquinase</shortName>
        <ecNumber evidence="5">4.2.1.10</ecNumber>
    </recommendedName>
    <alternativeName>
        <fullName evidence="5">Type I DHQase</fullName>
    </alternativeName>
    <alternativeName>
        <fullName evidence="5">Type I dehydroquinase</fullName>
        <shortName evidence="5">DHQ1</shortName>
    </alternativeName>
</protein>
<dbReference type="PROSITE" id="PS01028">
    <property type="entry name" value="DEHYDROQUINASE_I"/>
    <property type="match status" value="1"/>
</dbReference>
<dbReference type="EMBL" id="CCDP010000001">
    <property type="protein sequence ID" value="CDQ39082.1"/>
    <property type="molecule type" value="Genomic_DNA"/>
</dbReference>
<dbReference type="GO" id="GO:0008652">
    <property type="term" value="P:amino acid biosynthetic process"/>
    <property type="evidence" value="ECO:0007669"/>
    <property type="project" value="UniProtKB-KW"/>
</dbReference>
<dbReference type="FunFam" id="3.20.20.70:FF:000047">
    <property type="entry name" value="3-dehydroquinate dehydratase"/>
    <property type="match status" value="1"/>
</dbReference>
<dbReference type="NCBIfam" id="TIGR01093">
    <property type="entry name" value="aroD"/>
    <property type="match status" value="1"/>
</dbReference>
<evidence type="ECO:0000256" key="4">
    <source>
        <dbReference type="ARBA" id="ARBA00023270"/>
    </source>
</evidence>
<dbReference type="InterPro" id="IPR001381">
    <property type="entry name" value="DHquinase_I"/>
</dbReference>
<dbReference type="Proteomes" id="UP000028875">
    <property type="component" value="Unassembled WGS sequence"/>
</dbReference>
<feature type="binding site" evidence="5">
    <location>
        <begin position="46"/>
        <end position="48"/>
    </location>
    <ligand>
        <name>3-dehydroquinate</name>
        <dbReference type="ChEBI" id="CHEBI:32364"/>
    </ligand>
</feature>
<keyword evidence="5" id="KW-0028">Amino-acid biosynthesis</keyword>
<accession>A0A024Q9Y9</accession>
<feature type="binding site" evidence="5">
    <location>
        <position position="232"/>
    </location>
    <ligand>
        <name>3-dehydroquinate</name>
        <dbReference type="ChEBI" id="CHEBI:32364"/>
    </ligand>
</feature>
<evidence type="ECO:0000256" key="1">
    <source>
        <dbReference type="ARBA" id="ARBA00001864"/>
    </source>
</evidence>
<dbReference type="Gene3D" id="3.20.20.70">
    <property type="entry name" value="Aldolase class I"/>
    <property type="match status" value="1"/>
</dbReference>
<comment type="catalytic activity">
    <reaction evidence="1 5">
        <text>3-dehydroquinate = 3-dehydroshikimate + H2O</text>
        <dbReference type="Rhea" id="RHEA:21096"/>
        <dbReference type="ChEBI" id="CHEBI:15377"/>
        <dbReference type="ChEBI" id="CHEBI:16630"/>
        <dbReference type="ChEBI" id="CHEBI:32364"/>
        <dbReference type="EC" id="4.2.1.10"/>
    </reaction>
</comment>
<dbReference type="PANTHER" id="PTHR43699:SF1">
    <property type="entry name" value="3-DEHYDROQUINATE DEHYDRATASE"/>
    <property type="match status" value="1"/>
</dbReference>
<reference evidence="7" key="2">
    <citation type="submission" date="2014-05" db="EMBL/GenBank/DDBJ databases">
        <title>Draft genome sequence of Virgibacillus massiliensis Vm-5.</title>
        <authorList>
            <person name="Khelaifia S."/>
            <person name="Croce O."/>
            <person name="Lagier J.C."/>
            <person name="Raoult D."/>
        </authorList>
    </citation>
    <scope>NUCLEOTIDE SEQUENCE [LARGE SCALE GENOMIC DNA]</scope>
    <source>
        <strain evidence="7">Vm-5</strain>
    </source>
</reference>
<evidence type="ECO:0000256" key="2">
    <source>
        <dbReference type="ARBA" id="ARBA00023141"/>
    </source>
</evidence>
<dbReference type="AlphaFoldDB" id="A0A024Q9Y9"/>
<dbReference type="GO" id="GO:0046279">
    <property type="term" value="P:3,4-dihydroxybenzoate biosynthetic process"/>
    <property type="evidence" value="ECO:0007669"/>
    <property type="project" value="TreeGrafter"/>
</dbReference>
<dbReference type="InterPro" id="IPR050146">
    <property type="entry name" value="Type-I_3-dehydroquinase"/>
</dbReference>
<evidence type="ECO:0000313" key="7">
    <source>
        <dbReference type="Proteomes" id="UP000028875"/>
    </source>
</evidence>
<comment type="pathway">
    <text evidence="5">Metabolic intermediate biosynthesis; chorismate biosynthesis; chorismate from D-erythrose 4-phosphate and phosphoenolpyruvate: step 3/7.</text>
</comment>
<name>A0A024Q9Y9_9BACI</name>
<dbReference type="STRING" id="1462526.BN990_01365"/>
<comment type="caution">
    <text evidence="5">Lacks conserved residue(s) required for the propagation of feature annotation.</text>
</comment>
<feature type="active site" description="Schiff-base intermediate with substrate" evidence="5">
    <location>
        <position position="170"/>
    </location>
</feature>
<reference evidence="6 7" key="1">
    <citation type="submission" date="2014-03" db="EMBL/GenBank/DDBJ databases">
        <authorList>
            <person name="Urmite Genomes U."/>
        </authorList>
    </citation>
    <scope>NUCLEOTIDE SEQUENCE [LARGE SCALE GENOMIC DNA]</scope>
    <source>
        <strain evidence="6 7">Vm-5</strain>
    </source>
</reference>
<dbReference type="eggNOG" id="COG0710">
    <property type="taxonomic scope" value="Bacteria"/>
</dbReference>
<dbReference type="SUPFAM" id="SSF51569">
    <property type="entry name" value="Aldolase"/>
    <property type="match status" value="1"/>
</dbReference>